<keyword evidence="1" id="KW-0418">Kinase</keyword>
<sequence>MASLVAAPSPSPDEPSPVQPGWELLSQGAEARVYGCTVFGLPAVAKHRFRKTYRHPEIDSKLRKERTLAEARCLAKCAELGIRAPAVLVADTARHALYLERVAGLTGKAYVDEHRWKRPARVADMLRRFGEAVAVLHDAGLTHGDLTTSNVICEAAADGGLESLALIDFGLGSLSSTPEDKAVDLYVLERALISTHRDADEMWDAVRDAYREKSADPAPTLTRLDAVRARGRKRECFG</sequence>
<evidence type="ECO:0000313" key="2">
    <source>
        <dbReference type="Proteomes" id="UP001363151"/>
    </source>
</evidence>
<gene>
    <name evidence="1" type="primary">TP53RK</name>
    <name evidence="1" type="ORF">SO694_00015132</name>
</gene>
<evidence type="ECO:0000313" key="1">
    <source>
        <dbReference type="EMBL" id="KAK7242764.1"/>
    </source>
</evidence>
<dbReference type="Pfam" id="PF06293">
    <property type="entry name" value="Kdo"/>
    <property type="match status" value="1"/>
</dbReference>
<reference evidence="1 2" key="1">
    <citation type="submission" date="2024-03" db="EMBL/GenBank/DDBJ databases">
        <title>Aureococcus anophagefferens CCMP1851 and Kratosvirus quantuckense: Draft genome of a second virus-susceptible host strain in the model system.</title>
        <authorList>
            <person name="Chase E."/>
            <person name="Truchon A.R."/>
            <person name="Schepens W."/>
            <person name="Wilhelm S.W."/>
        </authorList>
    </citation>
    <scope>NUCLEOTIDE SEQUENCE [LARGE SCALE GENOMIC DNA]</scope>
    <source>
        <strain evidence="1 2">CCMP1851</strain>
    </source>
</reference>
<dbReference type="GO" id="GO:0005524">
    <property type="term" value="F:ATP binding"/>
    <property type="evidence" value="ECO:0007669"/>
    <property type="project" value="UniProtKB-KW"/>
</dbReference>
<dbReference type="GO" id="GO:0005634">
    <property type="term" value="C:nucleus"/>
    <property type="evidence" value="ECO:0007669"/>
    <property type="project" value="TreeGrafter"/>
</dbReference>
<keyword evidence="1" id="KW-0808">Transferase</keyword>
<organism evidence="1 2">
    <name type="scientific">Aureococcus anophagefferens</name>
    <name type="common">Harmful bloom alga</name>
    <dbReference type="NCBI Taxonomy" id="44056"/>
    <lineage>
        <taxon>Eukaryota</taxon>
        <taxon>Sar</taxon>
        <taxon>Stramenopiles</taxon>
        <taxon>Ochrophyta</taxon>
        <taxon>Pelagophyceae</taxon>
        <taxon>Pelagomonadales</taxon>
        <taxon>Pelagomonadaceae</taxon>
        <taxon>Aureococcus</taxon>
    </lineage>
</organism>
<dbReference type="Gene3D" id="3.30.200.20">
    <property type="entry name" value="Phosphorylase Kinase, domain 1"/>
    <property type="match status" value="1"/>
</dbReference>
<accession>A0ABR1G2A3</accession>
<protein>
    <submittedName>
        <fullName evidence="1">TP53 regulating kinase</fullName>
    </submittedName>
</protein>
<proteinExistence type="predicted"/>
<name>A0ABR1G2A3_AURAN</name>
<dbReference type="Gene3D" id="1.10.510.10">
    <property type="entry name" value="Transferase(Phosphotransferase) domain 1"/>
    <property type="match status" value="1"/>
</dbReference>
<dbReference type="EMBL" id="JBBJCI010000140">
    <property type="protein sequence ID" value="KAK7242764.1"/>
    <property type="molecule type" value="Genomic_DNA"/>
</dbReference>
<dbReference type="PROSITE" id="PS50011">
    <property type="entry name" value="PROTEIN_KINASE_DOM"/>
    <property type="match status" value="1"/>
</dbReference>
<dbReference type="GO" id="GO:0005829">
    <property type="term" value="C:cytosol"/>
    <property type="evidence" value="ECO:0007669"/>
    <property type="project" value="TreeGrafter"/>
</dbReference>
<dbReference type="NCBIfam" id="TIGR03724">
    <property type="entry name" value="arch_bud32"/>
    <property type="match status" value="1"/>
</dbReference>
<keyword evidence="2" id="KW-1185">Reference proteome</keyword>
<dbReference type="GO" id="GO:0070525">
    <property type="term" value="P:tRNA threonylcarbamoyladenosine metabolic process"/>
    <property type="evidence" value="ECO:0007669"/>
    <property type="project" value="TreeGrafter"/>
</dbReference>
<dbReference type="GO" id="GO:0004674">
    <property type="term" value="F:protein serine/threonine kinase activity"/>
    <property type="evidence" value="ECO:0007669"/>
    <property type="project" value="UniProtKB-KW"/>
</dbReference>
<dbReference type="InterPro" id="IPR011009">
    <property type="entry name" value="Kinase-like_dom_sf"/>
</dbReference>
<dbReference type="KEGG" id="aaf:AURANDRAFT_32530"/>
<dbReference type="SUPFAM" id="SSF56112">
    <property type="entry name" value="Protein kinase-like (PK-like)"/>
    <property type="match status" value="1"/>
</dbReference>
<dbReference type="PANTHER" id="PTHR12209:SF0">
    <property type="entry name" value="EKC_KEOPS COMPLEX SUBUNIT TP53RK"/>
    <property type="match status" value="1"/>
</dbReference>
<comment type="caution">
    <text evidence="1">The sequence shown here is derived from an EMBL/GenBank/DDBJ whole genome shotgun (WGS) entry which is preliminary data.</text>
</comment>
<dbReference type="Proteomes" id="UP001363151">
    <property type="component" value="Unassembled WGS sequence"/>
</dbReference>
<dbReference type="PANTHER" id="PTHR12209">
    <property type="entry name" value="NON-SPECIFIC SERINE/THREONINE PROTEIN KINASE"/>
    <property type="match status" value="1"/>
</dbReference>
<dbReference type="GO" id="GO:0000408">
    <property type="term" value="C:EKC/KEOPS complex"/>
    <property type="evidence" value="ECO:0007669"/>
    <property type="project" value="TreeGrafter"/>
</dbReference>
<dbReference type="GO" id="GO:0008033">
    <property type="term" value="P:tRNA processing"/>
    <property type="evidence" value="ECO:0007669"/>
    <property type="project" value="UniProtKB-KW"/>
</dbReference>
<dbReference type="InterPro" id="IPR000719">
    <property type="entry name" value="Prot_kinase_dom"/>
</dbReference>
<dbReference type="InterPro" id="IPR022495">
    <property type="entry name" value="Bud32"/>
</dbReference>